<feature type="transmembrane region" description="Helical" evidence="1">
    <location>
        <begin position="261"/>
        <end position="281"/>
    </location>
</feature>
<feature type="transmembrane region" description="Helical" evidence="1">
    <location>
        <begin position="45"/>
        <end position="62"/>
    </location>
</feature>
<evidence type="ECO:0000313" key="2">
    <source>
        <dbReference type="EMBL" id="GEQ36552.1"/>
    </source>
</evidence>
<gene>
    <name evidence="2" type="ORF">M132T_20600</name>
</gene>
<dbReference type="EMBL" id="BKBI01000017">
    <property type="protein sequence ID" value="GEQ36552.1"/>
    <property type="molecule type" value="Genomic_DNA"/>
</dbReference>
<dbReference type="AlphaFoldDB" id="A0AAV3WXZ4"/>
<feature type="transmembrane region" description="Helical" evidence="1">
    <location>
        <begin position="340"/>
        <end position="364"/>
    </location>
</feature>
<name>A0AAV3WXZ4_9LACT</name>
<organism evidence="2 3">
    <name type="scientific">Marinilactibacillus psychrotolerans</name>
    <dbReference type="NCBI Taxonomy" id="191770"/>
    <lineage>
        <taxon>Bacteria</taxon>
        <taxon>Bacillati</taxon>
        <taxon>Bacillota</taxon>
        <taxon>Bacilli</taxon>
        <taxon>Lactobacillales</taxon>
        <taxon>Carnobacteriaceae</taxon>
        <taxon>Marinilactibacillus</taxon>
    </lineage>
</organism>
<protein>
    <recommendedName>
        <fullName evidence="4">O-antigen ligase family protein</fullName>
    </recommendedName>
</protein>
<evidence type="ECO:0008006" key="4">
    <source>
        <dbReference type="Google" id="ProtNLM"/>
    </source>
</evidence>
<proteinExistence type="predicted"/>
<feature type="transmembrane region" description="Helical" evidence="1">
    <location>
        <begin position="129"/>
        <end position="149"/>
    </location>
</feature>
<keyword evidence="1" id="KW-0472">Membrane</keyword>
<dbReference type="Proteomes" id="UP000887127">
    <property type="component" value="Unassembled WGS sequence"/>
</dbReference>
<feature type="transmembrane region" description="Helical" evidence="1">
    <location>
        <begin position="67"/>
        <end position="87"/>
    </location>
</feature>
<feature type="transmembrane region" description="Helical" evidence="1">
    <location>
        <begin position="370"/>
        <end position="387"/>
    </location>
</feature>
<comment type="caution">
    <text evidence="2">The sequence shown here is derived from an EMBL/GenBank/DDBJ whole genome shotgun (WGS) entry which is preliminary data.</text>
</comment>
<evidence type="ECO:0000256" key="1">
    <source>
        <dbReference type="SAM" id="Phobius"/>
    </source>
</evidence>
<feature type="transmembrane region" description="Helical" evidence="1">
    <location>
        <begin position="214"/>
        <end position="241"/>
    </location>
</feature>
<evidence type="ECO:0000313" key="3">
    <source>
        <dbReference type="Proteomes" id="UP000887127"/>
    </source>
</evidence>
<dbReference type="PROSITE" id="PS51257">
    <property type="entry name" value="PROKAR_LIPOPROTEIN"/>
    <property type="match status" value="1"/>
</dbReference>
<accession>A0AAV3WXZ4</accession>
<feature type="transmembrane region" description="Helical" evidence="1">
    <location>
        <begin position="99"/>
        <end position="117"/>
    </location>
</feature>
<reference evidence="2" key="1">
    <citation type="submission" date="2019-08" db="EMBL/GenBank/DDBJ databases">
        <title>Marinilactibacillus psychrotolerans M13-2T whole genome sequencing project.</title>
        <authorList>
            <person name="Ishikawa M."/>
            <person name="Suzuki T."/>
            <person name="Matsutani M."/>
        </authorList>
    </citation>
    <scope>NUCLEOTIDE SEQUENCE</scope>
    <source>
        <strain evidence="2">M13-2T</strain>
    </source>
</reference>
<dbReference type="RefSeq" id="WP_091763413.1">
    <property type="nucleotide sequence ID" value="NZ_BJVX01000029.1"/>
</dbReference>
<feature type="transmembrane region" description="Helical" evidence="1">
    <location>
        <begin position="190"/>
        <end position="207"/>
    </location>
</feature>
<keyword evidence="1" id="KW-1133">Transmembrane helix</keyword>
<sequence>MLLEQKQPQIKLEDNKTLNWLILILVGVSCVVSDWMISLFTVSDFIFGIIFLLIVILSKIRLEKKDIIRLISLESFVFLINIINLLLNDSFSLKVFTYNFIKFSFYCIVSLYLYKFFSEKILLKEQLIVLNVISVITIIIGVYITVIIMNDIKLPYNFFWTLTRSDRSSYTLRGTTYLIRTRSIFAEPAHFGYFLNMVLGLNFFSICKKNISKYFNLILIIGIILTFSYASIAVALVLMLLKIALSFRNLKNEIFNKKMGLLLLIVMLVLLIFKDFIYVGIVQRTIEILNGSDNSSINRLISSWEYVNLDWILLGNGLGHTPPIQNIYAYILSDLGLISFLLYIFFTFKILTINFGIGITLLVLNFQKGGYLTPLFYLLILFIVLYSKKKNLNHSLERKIMK</sequence>
<keyword evidence="1" id="KW-0812">Transmembrane</keyword>
<dbReference type="GeneID" id="96912410"/>